<evidence type="ECO:0000313" key="1">
    <source>
        <dbReference type="EMBL" id="KAI5060583.1"/>
    </source>
</evidence>
<dbReference type="Proteomes" id="UP000886520">
    <property type="component" value="Chromosome 24"/>
</dbReference>
<organism evidence="1 2">
    <name type="scientific">Adiantum capillus-veneris</name>
    <name type="common">Maidenhair fern</name>
    <dbReference type="NCBI Taxonomy" id="13818"/>
    <lineage>
        <taxon>Eukaryota</taxon>
        <taxon>Viridiplantae</taxon>
        <taxon>Streptophyta</taxon>
        <taxon>Embryophyta</taxon>
        <taxon>Tracheophyta</taxon>
        <taxon>Polypodiopsida</taxon>
        <taxon>Polypodiidae</taxon>
        <taxon>Polypodiales</taxon>
        <taxon>Pteridineae</taxon>
        <taxon>Pteridaceae</taxon>
        <taxon>Vittarioideae</taxon>
        <taxon>Adiantum</taxon>
    </lineage>
</organism>
<accession>A0A9D4U353</accession>
<protein>
    <submittedName>
        <fullName evidence="1">Uncharacterized protein</fullName>
    </submittedName>
</protein>
<sequence>MWWQPLVVWSTDQVDDILYWRICRLLICGVPSSLKLFEEALSLCLKDSAPSQFLLKAPPALFAFSLYLLQAPISIPLSSDMRWYASSPVEGFPGMPRLEQNVCQQHTEQFLRYIGRITNHQHVPQKHVHPGAFCRGVYQRSCADPWHACLSARIPTVSEGLVTSEEINHEKVDSLYDPLMRRLMYTRGDTGRIIDFLETPNSYV</sequence>
<gene>
    <name evidence="1" type="ORF">GOP47_0025003</name>
</gene>
<dbReference type="EMBL" id="JABFUD020000024">
    <property type="protein sequence ID" value="KAI5060583.1"/>
    <property type="molecule type" value="Genomic_DNA"/>
</dbReference>
<dbReference type="AlphaFoldDB" id="A0A9D4U353"/>
<proteinExistence type="predicted"/>
<name>A0A9D4U353_ADICA</name>
<reference evidence="1" key="1">
    <citation type="submission" date="2021-01" db="EMBL/GenBank/DDBJ databases">
        <title>Adiantum capillus-veneris genome.</title>
        <authorList>
            <person name="Fang Y."/>
            <person name="Liao Q."/>
        </authorList>
    </citation>
    <scope>NUCLEOTIDE SEQUENCE</scope>
    <source>
        <strain evidence="1">H3</strain>
        <tissue evidence="1">Leaf</tissue>
    </source>
</reference>
<keyword evidence="2" id="KW-1185">Reference proteome</keyword>
<evidence type="ECO:0000313" key="2">
    <source>
        <dbReference type="Proteomes" id="UP000886520"/>
    </source>
</evidence>
<comment type="caution">
    <text evidence="1">The sequence shown here is derived from an EMBL/GenBank/DDBJ whole genome shotgun (WGS) entry which is preliminary data.</text>
</comment>